<organism evidence="3">
    <name type="scientific">Perkinsus marinus (strain ATCC 50983 / TXsc)</name>
    <dbReference type="NCBI Taxonomy" id="423536"/>
    <lineage>
        <taxon>Eukaryota</taxon>
        <taxon>Sar</taxon>
        <taxon>Alveolata</taxon>
        <taxon>Perkinsozoa</taxon>
        <taxon>Perkinsea</taxon>
        <taxon>Perkinsida</taxon>
        <taxon>Perkinsidae</taxon>
        <taxon>Perkinsus</taxon>
    </lineage>
</organism>
<evidence type="ECO:0000313" key="2">
    <source>
        <dbReference type="EMBL" id="EER05860.1"/>
    </source>
</evidence>
<evidence type="ECO:0000313" key="3">
    <source>
        <dbReference type="Proteomes" id="UP000007800"/>
    </source>
</evidence>
<feature type="compositionally biased region" description="Polar residues" evidence="1">
    <location>
        <begin position="459"/>
        <end position="475"/>
    </location>
</feature>
<sequence length="662" mass="72058">MPFRRPQLLSDSQYHDCFSDASSDKPVDDQQADPPCSRPSAPSRILPGYELGMSMQSGEASRISRGRSPDNTRGISQLKCIGSQEESSLLIDVSTRVSHSNNVENDATANVADPIERVEPRPISPNVLVESSQIVDGSYPSYVYTPADLSISTPLLMGQAAEGSSVLGPSFSLNRSRESLIPGYRRSACFSQLDSLLEDGPGAATSEVLATSQVRNPQGPDSVEVPGVTDDPEPESALHEAMVDLTADEAPLVQTNRRAPTLVKTESPKAPDEQPSTADMSACSDALRGLPISAAFEKSLALATDLGLLEDSAVPKADAYPSLSPPKCRETLDEVEMTAVQADENDSDRGTPSKDGEEEEYASTSEDGEIADQQEEETAFSAVGVAEWGSEGYTGSDDDDDSEPGEEPTPERSAALEATAMQDDDEEEEESAREEFPSHNGDSEGVPVLAEGVLERSSSETFNDGRSSEGDTQSGEECESTRERDVREDGHSVSYESCPSVRRATVQTEEFRSPSSGLEMVTGSSDSPSIDEDGPGTSQKQSRKRQRSTRNESFEEEEEEEEERSAIAESSPLGFPERFSPDLMEKVFRFLKLKPPLHKVDLRSQNHFDEKHALYDSRDGPQPAAGVDRGRTTERRRHRRRRRDHGKGAADPYAAARQRLQE</sequence>
<dbReference type="EMBL" id="GG680918">
    <property type="protein sequence ID" value="EER05860.1"/>
    <property type="molecule type" value="Genomic_DNA"/>
</dbReference>
<feature type="compositionally biased region" description="Polar residues" evidence="1">
    <location>
        <begin position="505"/>
        <end position="528"/>
    </location>
</feature>
<name>C5LBN9_PERM5</name>
<dbReference type="RefSeq" id="XP_002774044.1">
    <property type="nucleotide sequence ID" value="XM_002773998.1"/>
</dbReference>
<feature type="compositionally biased region" description="Acidic residues" evidence="1">
    <location>
        <begin position="356"/>
        <end position="378"/>
    </location>
</feature>
<feature type="compositionally biased region" description="Basic residues" evidence="1">
    <location>
        <begin position="634"/>
        <end position="645"/>
    </location>
</feature>
<feature type="compositionally biased region" description="Acidic residues" evidence="1">
    <location>
        <begin position="422"/>
        <end position="432"/>
    </location>
</feature>
<feature type="region of interest" description="Disordered" evidence="1">
    <location>
        <begin position="214"/>
        <end position="234"/>
    </location>
</feature>
<evidence type="ECO:0000256" key="1">
    <source>
        <dbReference type="SAM" id="MobiDB-lite"/>
    </source>
</evidence>
<reference evidence="2 3" key="1">
    <citation type="submission" date="2008-07" db="EMBL/GenBank/DDBJ databases">
        <authorList>
            <person name="El-Sayed N."/>
            <person name="Caler E."/>
            <person name="Inman J."/>
            <person name="Amedeo P."/>
            <person name="Hass B."/>
            <person name="Wortman J."/>
        </authorList>
    </citation>
    <scope>NUCLEOTIDE SEQUENCE [LARGE SCALE GENOMIC DNA]</scope>
    <source>
        <strain evidence="3">ATCC 50983 / TXsc</strain>
    </source>
</reference>
<dbReference type="OrthoDB" id="10635473at2759"/>
<dbReference type="AlphaFoldDB" id="C5LBN9"/>
<feature type="compositionally biased region" description="Acidic residues" evidence="1">
    <location>
        <begin position="396"/>
        <end position="408"/>
    </location>
</feature>
<feature type="compositionally biased region" description="Basic and acidic residues" evidence="1">
    <location>
        <begin position="13"/>
        <end position="28"/>
    </location>
</feature>
<feature type="region of interest" description="Disordered" evidence="1">
    <location>
        <begin position="1"/>
        <end position="73"/>
    </location>
</feature>
<keyword evidence="3" id="KW-1185">Reference proteome</keyword>
<feature type="region of interest" description="Disordered" evidence="1">
    <location>
        <begin position="253"/>
        <end position="281"/>
    </location>
</feature>
<feature type="compositionally biased region" description="Acidic residues" evidence="1">
    <location>
        <begin position="554"/>
        <end position="563"/>
    </location>
</feature>
<gene>
    <name evidence="2" type="ORF">Pmar_PMAR011914</name>
</gene>
<accession>C5LBN9</accession>
<feature type="region of interest" description="Disordered" evidence="1">
    <location>
        <begin position="314"/>
        <end position="579"/>
    </location>
</feature>
<proteinExistence type="predicted"/>
<feature type="compositionally biased region" description="Basic and acidic residues" evidence="1">
    <location>
        <begin position="479"/>
        <end position="491"/>
    </location>
</feature>
<dbReference type="InParanoid" id="C5LBN9"/>
<dbReference type="Proteomes" id="UP000007800">
    <property type="component" value="Unassembled WGS sequence"/>
</dbReference>
<feature type="region of interest" description="Disordered" evidence="1">
    <location>
        <begin position="611"/>
        <end position="662"/>
    </location>
</feature>
<protein>
    <submittedName>
        <fullName evidence="2">Uncharacterized protein</fullName>
    </submittedName>
</protein>
<dbReference type="GeneID" id="9064774"/>